<organism evidence="2 3">
    <name type="scientific">Deinococcus ruber</name>
    <dbReference type="NCBI Taxonomy" id="1848197"/>
    <lineage>
        <taxon>Bacteria</taxon>
        <taxon>Thermotogati</taxon>
        <taxon>Deinococcota</taxon>
        <taxon>Deinococci</taxon>
        <taxon>Deinococcales</taxon>
        <taxon>Deinococcaceae</taxon>
        <taxon>Deinococcus</taxon>
    </lineage>
</organism>
<keyword evidence="3" id="KW-1185">Reference proteome</keyword>
<proteinExistence type="predicted"/>
<protein>
    <submittedName>
        <fullName evidence="2">Oligoketide cyclase</fullName>
    </submittedName>
</protein>
<reference evidence="2" key="2">
    <citation type="submission" date="2020-09" db="EMBL/GenBank/DDBJ databases">
        <authorList>
            <person name="Sun Q."/>
            <person name="Ohkuma M."/>
        </authorList>
    </citation>
    <scope>NUCLEOTIDE SEQUENCE</scope>
    <source>
        <strain evidence="2">JCM 31311</strain>
    </source>
</reference>
<feature type="compositionally biased region" description="Basic and acidic residues" evidence="1">
    <location>
        <begin position="157"/>
        <end position="171"/>
    </location>
</feature>
<evidence type="ECO:0000313" key="3">
    <source>
        <dbReference type="Proteomes" id="UP000603865"/>
    </source>
</evidence>
<evidence type="ECO:0000256" key="1">
    <source>
        <dbReference type="SAM" id="MobiDB-lite"/>
    </source>
</evidence>
<dbReference type="RefSeq" id="WP_189088139.1">
    <property type="nucleotide sequence ID" value="NZ_BMQL01000002.1"/>
</dbReference>
<dbReference type="Pfam" id="PF10604">
    <property type="entry name" value="Polyketide_cyc2"/>
    <property type="match status" value="1"/>
</dbReference>
<comment type="caution">
    <text evidence="2">The sequence shown here is derived from an EMBL/GenBank/DDBJ whole genome shotgun (WGS) entry which is preliminary data.</text>
</comment>
<accession>A0A918C001</accession>
<dbReference type="Proteomes" id="UP000603865">
    <property type="component" value="Unassembled WGS sequence"/>
</dbReference>
<dbReference type="CDD" id="cd07812">
    <property type="entry name" value="SRPBCC"/>
    <property type="match status" value="1"/>
</dbReference>
<dbReference type="InterPro" id="IPR019587">
    <property type="entry name" value="Polyketide_cyclase/dehydratase"/>
</dbReference>
<dbReference type="SUPFAM" id="SSF55961">
    <property type="entry name" value="Bet v1-like"/>
    <property type="match status" value="1"/>
</dbReference>
<evidence type="ECO:0000313" key="2">
    <source>
        <dbReference type="EMBL" id="GGQ97384.1"/>
    </source>
</evidence>
<name>A0A918C001_9DEIO</name>
<dbReference type="Gene3D" id="3.30.530.20">
    <property type="match status" value="1"/>
</dbReference>
<feature type="region of interest" description="Disordered" evidence="1">
    <location>
        <begin position="157"/>
        <end position="179"/>
    </location>
</feature>
<sequence>MSEPITFKDTIVIRSRPDTLFRLALDPKRREKWDPNYAQARYVGEEKLTSGAVVRFKLPRRLLGLSFTARYGQVQGPTRGGWESVQPFGPVEKLTQGWIFKPIPGGTEVTLSTNARVRYRWLAKPVERILRQMSASALLELQRQVDKQGAQLMEDTAREYQQKQRDAEKAAKQAGKKKK</sequence>
<dbReference type="EMBL" id="BMQL01000002">
    <property type="protein sequence ID" value="GGQ97384.1"/>
    <property type="molecule type" value="Genomic_DNA"/>
</dbReference>
<reference evidence="2" key="1">
    <citation type="journal article" date="2014" name="Int. J. Syst. Evol. Microbiol.">
        <title>Complete genome sequence of Corynebacterium casei LMG S-19264T (=DSM 44701T), isolated from a smear-ripened cheese.</title>
        <authorList>
            <consortium name="US DOE Joint Genome Institute (JGI-PGF)"/>
            <person name="Walter F."/>
            <person name="Albersmeier A."/>
            <person name="Kalinowski J."/>
            <person name="Ruckert C."/>
        </authorList>
    </citation>
    <scope>NUCLEOTIDE SEQUENCE</scope>
    <source>
        <strain evidence="2">JCM 31311</strain>
    </source>
</reference>
<gene>
    <name evidence="2" type="ORF">GCM10008957_07210</name>
</gene>
<dbReference type="AlphaFoldDB" id="A0A918C001"/>
<dbReference type="InterPro" id="IPR023393">
    <property type="entry name" value="START-like_dom_sf"/>
</dbReference>